<protein>
    <recommendedName>
        <fullName evidence="1">Bacteriophage Mu Gp45 N-terminal domain-containing protein</fullName>
    </recommendedName>
</protein>
<evidence type="ECO:0000313" key="3">
    <source>
        <dbReference type="Proteomes" id="UP000182840"/>
    </source>
</evidence>
<evidence type="ECO:0000259" key="1">
    <source>
        <dbReference type="Pfam" id="PF06890"/>
    </source>
</evidence>
<dbReference type="OrthoDB" id="8449472at2"/>
<dbReference type="Proteomes" id="UP000182840">
    <property type="component" value="Chromosome"/>
</dbReference>
<dbReference type="Pfam" id="PF06890">
    <property type="entry name" value="Phage_Mu_Gp45"/>
    <property type="match status" value="1"/>
</dbReference>
<feature type="domain" description="Bacteriophage Mu Gp45 N-terminal" evidence="1">
    <location>
        <begin position="24"/>
        <end position="72"/>
    </location>
</feature>
<dbReference type="RefSeq" id="WP_072603129.1">
    <property type="nucleotide sequence ID" value="NZ_CP018171.1"/>
</dbReference>
<evidence type="ECO:0000313" key="2">
    <source>
        <dbReference type="EMBL" id="APH71453.1"/>
    </source>
</evidence>
<accession>A0A1L3SPV8</accession>
<dbReference type="EMBL" id="CP018171">
    <property type="protein sequence ID" value="APH71453.1"/>
    <property type="molecule type" value="Genomic_DNA"/>
</dbReference>
<name>A0A1L3SPV8_9HYPH</name>
<keyword evidence="3" id="KW-1185">Reference proteome</keyword>
<organism evidence="2 3">
    <name type="scientific">Aquibium oceanicum</name>
    <dbReference type="NCBI Taxonomy" id="1670800"/>
    <lineage>
        <taxon>Bacteria</taxon>
        <taxon>Pseudomonadati</taxon>
        <taxon>Pseudomonadota</taxon>
        <taxon>Alphaproteobacteria</taxon>
        <taxon>Hyphomicrobiales</taxon>
        <taxon>Phyllobacteriaceae</taxon>
        <taxon>Aquibium</taxon>
    </lineage>
</organism>
<dbReference type="STRING" id="1670800.BSQ44_08790"/>
<reference evidence="3" key="1">
    <citation type="submission" date="2016-11" db="EMBL/GenBank/DDBJ databases">
        <title>Mesorhizobium oceanicum sp. nov., isolated from deep seawater in South China Sea.</title>
        <authorList>
            <person name="Fu G.-Y."/>
        </authorList>
    </citation>
    <scope>NUCLEOTIDE SEQUENCE [LARGE SCALE GENOMIC DNA]</scope>
    <source>
        <strain evidence="3">B7</strain>
    </source>
</reference>
<sequence length="152" mass="16274">MSGYRNQFVRVEVESARFEEGQLLVTGRGMAGERFEDRPWYEPHGFASHPQGGAVGTMLAPGGRRDQSFVMTAYDPGIRPEIEPGDTAIYGHGNLMRLHKDGAIFDFGSRTAVLTSGGWTINGDVTINGNVQLNGNMIATGSIVDGDGNNGA</sequence>
<gene>
    <name evidence="2" type="ORF">BSQ44_08790</name>
</gene>
<proteinExistence type="predicted"/>
<dbReference type="KEGG" id="meso:BSQ44_08790"/>
<dbReference type="AlphaFoldDB" id="A0A1L3SPV8"/>
<dbReference type="InterPro" id="IPR053861">
    <property type="entry name" value="Phage_Mu_Gp45_N"/>
</dbReference>